<dbReference type="Pfam" id="PF12704">
    <property type="entry name" value="MacB_PCD"/>
    <property type="match status" value="1"/>
</dbReference>
<evidence type="ECO:0000256" key="1">
    <source>
        <dbReference type="ARBA" id="ARBA00004651"/>
    </source>
</evidence>
<evidence type="ECO:0000256" key="3">
    <source>
        <dbReference type="ARBA" id="ARBA00022692"/>
    </source>
</evidence>
<name>A0ABR9VWG1_9SYNC</name>
<evidence type="ECO:0000256" key="2">
    <source>
        <dbReference type="ARBA" id="ARBA00022475"/>
    </source>
</evidence>
<evidence type="ECO:0000256" key="5">
    <source>
        <dbReference type="ARBA" id="ARBA00023136"/>
    </source>
</evidence>
<keyword evidence="5 7" id="KW-0472">Membrane</keyword>
<evidence type="ECO:0000256" key="7">
    <source>
        <dbReference type="SAM" id="Phobius"/>
    </source>
</evidence>
<evidence type="ECO:0000259" key="8">
    <source>
        <dbReference type="Pfam" id="PF02687"/>
    </source>
</evidence>
<sequence>MIEFRESLRMATSMLLANKLRSSLTMLGIVIGNASVVAMLGIGQGAQELATSQLEDLGPNVLFVLPGSQRNRRASFNLPKTLVLSDAEAIADQVPSVAGVAPEINRRLLVSHRSLNTNATVVGTTPEYPAIRNFAVAQGRFLNILDLERHRRVAVLGSEIADRLYQTQTPLGQNIRINNITFEVIGVMETKGSSLGSNQDEFIFIPLDTMVAQLVGRTSPYGIELSWINVKAQDGDSVRAATFQMENLLRLRHNIQNGEDDFGVSSAKQMLDIVNTITGGLTILLAAIAGISLIVGGIGVMNIMLVSVTERTQEIGLRKALGAGEQDILSQFLIEAVIVSASGGVIGVVLGMAIVAIVGALSPLITIISPTAVVVSLTISGSIGLFFGVVPARQAAKLDPIVALRNA</sequence>
<dbReference type="PANTHER" id="PTHR30572:SF4">
    <property type="entry name" value="ABC TRANSPORTER PERMEASE YTRF"/>
    <property type="match status" value="1"/>
</dbReference>
<dbReference type="InterPro" id="IPR003838">
    <property type="entry name" value="ABC3_permease_C"/>
</dbReference>
<dbReference type="EMBL" id="JADEVV010000082">
    <property type="protein sequence ID" value="MBE9255704.1"/>
    <property type="molecule type" value="Genomic_DNA"/>
</dbReference>
<gene>
    <name evidence="10" type="ORF">IQ217_18075</name>
</gene>
<feature type="transmembrane region" description="Helical" evidence="7">
    <location>
        <begin position="367"/>
        <end position="390"/>
    </location>
</feature>
<keyword evidence="3 7" id="KW-0812">Transmembrane</keyword>
<feature type="transmembrane region" description="Helical" evidence="7">
    <location>
        <begin position="328"/>
        <end position="361"/>
    </location>
</feature>
<keyword evidence="11" id="KW-1185">Reference proteome</keyword>
<dbReference type="InterPro" id="IPR050250">
    <property type="entry name" value="Macrolide_Exporter_MacB"/>
</dbReference>
<feature type="transmembrane region" description="Helical" evidence="7">
    <location>
        <begin position="283"/>
        <end position="308"/>
    </location>
</feature>
<evidence type="ECO:0000313" key="10">
    <source>
        <dbReference type="EMBL" id="MBE9255704.1"/>
    </source>
</evidence>
<evidence type="ECO:0000313" key="11">
    <source>
        <dbReference type="Proteomes" id="UP000658720"/>
    </source>
</evidence>
<evidence type="ECO:0000256" key="6">
    <source>
        <dbReference type="ARBA" id="ARBA00038076"/>
    </source>
</evidence>
<feature type="domain" description="MacB-like periplasmic core" evidence="9">
    <location>
        <begin position="22"/>
        <end position="247"/>
    </location>
</feature>
<evidence type="ECO:0000256" key="4">
    <source>
        <dbReference type="ARBA" id="ARBA00022989"/>
    </source>
</evidence>
<dbReference type="RefSeq" id="WP_194021243.1">
    <property type="nucleotide sequence ID" value="NZ_JADEVV010000082.1"/>
</dbReference>
<dbReference type="PANTHER" id="PTHR30572">
    <property type="entry name" value="MEMBRANE COMPONENT OF TRANSPORTER-RELATED"/>
    <property type="match status" value="1"/>
</dbReference>
<organism evidence="10 11">
    <name type="scientific">Synechocystis salina LEGE 00031</name>
    <dbReference type="NCBI Taxonomy" id="1828736"/>
    <lineage>
        <taxon>Bacteria</taxon>
        <taxon>Bacillati</taxon>
        <taxon>Cyanobacteriota</taxon>
        <taxon>Cyanophyceae</taxon>
        <taxon>Synechococcales</taxon>
        <taxon>Merismopediaceae</taxon>
        <taxon>Synechocystis</taxon>
    </lineage>
</organism>
<accession>A0ABR9VWG1</accession>
<dbReference type="Pfam" id="PF02687">
    <property type="entry name" value="FtsX"/>
    <property type="match status" value="1"/>
</dbReference>
<comment type="subcellular location">
    <subcellularLocation>
        <location evidence="1">Cell membrane</location>
        <topology evidence="1">Multi-pass membrane protein</topology>
    </subcellularLocation>
</comment>
<proteinExistence type="inferred from homology"/>
<protein>
    <submittedName>
        <fullName evidence="10">ABC transporter permease</fullName>
    </submittedName>
</protein>
<comment type="caution">
    <text evidence="10">The sequence shown here is derived from an EMBL/GenBank/DDBJ whole genome shotgun (WGS) entry which is preliminary data.</text>
</comment>
<feature type="transmembrane region" description="Helical" evidence="7">
    <location>
        <begin position="20"/>
        <end position="42"/>
    </location>
</feature>
<keyword evidence="2" id="KW-1003">Cell membrane</keyword>
<reference evidence="10 11" key="1">
    <citation type="submission" date="2020-10" db="EMBL/GenBank/DDBJ databases">
        <authorList>
            <person name="Castelo-Branco R."/>
            <person name="Eusebio N."/>
            <person name="Adriana R."/>
            <person name="Vieira A."/>
            <person name="Brugerolle De Fraissinette N."/>
            <person name="Rezende De Castro R."/>
            <person name="Schneider M.P."/>
            <person name="Vasconcelos V."/>
            <person name="Leao P.N."/>
        </authorList>
    </citation>
    <scope>NUCLEOTIDE SEQUENCE [LARGE SCALE GENOMIC DNA]</scope>
    <source>
        <strain evidence="10 11">LEGE 00031</strain>
    </source>
</reference>
<evidence type="ECO:0000259" key="9">
    <source>
        <dbReference type="Pfam" id="PF12704"/>
    </source>
</evidence>
<comment type="similarity">
    <text evidence="6">Belongs to the ABC-4 integral membrane protein family.</text>
</comment>
<dbReference type="Proteomes" id="UP000658720">
    <property type="component" value="Unassembled WGS sequence"/>
</dbReference>
<feature type="domain" description="ABC3 transporter permease C-terminal" evidence="8">
    <location>
        <begin position="287"/>
        <end position="400"/>
    </location>
</feature>
<dbReference type="InterPro" id="IPR025857">
    <property type="entry name" value="MacB_PCD"/>
</dbReference>
<keyword evidence="4 7" id="KW-1133">Transmembrane helix</keyword>